<organism evidence="1">
    <name type="scientific">uncultured marine virus</name>
    <dbReference type="NCBI Taxonomy" id="186617"/>
    <lineage>
        <taxon>Viruses</taxon>
        <taxon>environmental samples</taxon>
    </lineage>
</organism>
<accession>A0A0F7L6Z8</accession>
<evidence type="ECO:0000313" key="1">
    <source>
        <dbReference type="EMBL" id="AKH47700.1"/>
    </source>
</evidence>
<proteinExistence type="predicted"/>
<reference evidence="1" key="2">
    <citation type="submission" date="2015-03" db="EMBL/GenBank/DDBJ databases">
        <authorList>
            <person name="Chow C.-E.T."/>
            <person name="Winget D.M."/>
            <person name="White R.A.III."/>
            <person name="Hallam S.J."/>
            <person name="Suttle C.A."/>
        </authorList>
    </citation>
    <scope>NUCLEOTIDE SEQUENCE</scope>
    <source>
        <strain evidence="1">Oxic1_2</strain>
    </source>
</reference>
<dbReference type="EMBL" id="KR029597">
    <property type="protein sequence ID" value="AKH47700.1"/>
    <property type="molecule type" value="Genomic_DNA"/>
</dbReference>
<reference evidence="1" key="1">
    <citation type="journal article" date="2015" name="Front. Microbiol.">
        <title>Combining genomic sequencing methods to explore viral diversity and reveal potential virus-host interactions.</title>
        <authorList>
            <person name="Chow C.E."/>
            <person name="Winget D.M."/>
            <person name="White R.A.III."/>
            <person name="Hallam S.J."/>
            <person name="Suttle C.A."/>
        </authorList>
    </citation>
    <scope>NUCLEOTIDE SEQUENCE</scope>
    <source>
        <strain evidence="1">Oxic1_2</strain>
    </source>
</reference>
<name>A0A0F7L6Z8_9VIRU</name>
<sequence length="110" mass="12720">MIVCHLKSKRRRIKMQTKLPVKSRVADKYQPMLTYYAELIGLCHETVAKTQSLQMLDPMGKKTTATSLFIRVCQRMDKSIDAKDVAEKLQKISTPTIKQDIIAERMSKYE</sequence>
<protein>
    <submittedName>
        <fullName evidence="1">Uncharacterized protein</fullName>
    </submittedName>
</protein>